<dbReference type="SUPFAM" id="SSF48008">
    <property type="entry name" value="GntR ligand-binding domain-like"/>
    <property type="match status" value="1"/>
</dbReference>
<dbReference type="GO" id="GO:0003700">
    <property type="term" value="F:DNA-binding transcription factor activity"/>
    <property type="evidence" value="ECO:0007669"/>
    <property type="project" value="InterPro"/>
</dbReference>
<comment type="caution">
    <text evidence="5">The sequence shown here is derived from an EMBL/GenBank/DDBJ whole genome shotgun (WGS) entry which is preliminary data.</text>
</comment>
<evidence type="ECO:0000259" key="4">
    <source>
        <dbReference type="PROSITE" id="PS50949"/>
    </source>
</evidence>
<feature type="domain" description="HTH gntR-type" evidence="4">
    <location>
        <begin position="54"/>
        <end position="121"/>
    </location>
</feature>
<evidence type="ECO:0000256" key="3">
    <source>
        <dbReference type="ARBA" id="ARBA00023163"/>
    </source>
</evidence>
<dbReference type="GO" id="GO:0003677">
    <property type="term" value="F:DNA binding"/>
    <property type="evidence" value="ECO:0007669"/>
    <property type="project" value="UniProtKB-KW"/>
</dbReference>
<dbReference type="EMBL" id="QLNP01000062">
    <property type="protein sequence ID" value="RAM38271.1"/>
    <property type="molecule type" value="Genomic_DNA"/>
</dbReference>
<dbReference type="Proteomes" id="UP000249166">
    <property type="component" value="Unassembled WGS sequence"/>
</dbReference>
<dbReference type="InterPro" id="IPR008920">
    <property type="entry name" value="TF_FadR/GntR_C"/>
</dbReference>
<dbReference type="InterPro" id="IPR036390">
    <property type="entry name" value="WH_DNA-bd_sf"/>
</dbReference>
<evidence type="ECO:0000256" key="1">
    <source>
        <dbReference type="ARBA" id="ARBA00023015"/>
    </source>
</evidence>
<name>A0A328HJE5_ARTGO</name>
<sequence>MRVKELVIPVGQKRWCPAAGGAGQHPITYARLGHTYGERRRGLVPKRTPADQAKVPTSEVYTLLRAAIMSGEIAPDSRINIEAISRTFGVSQTPVREALQRLEGDNLINYSPGRGYSTTALLDLQGLHDLFEFRLLVEPWAARAVAVDRLSNPGAQLLQEVEKFVDTAAPDQDLRQDMVAHDARFHELILTATGNPVIGQAYAQTHCHLHIFRLYPRDLYRADTIDEHRRIATAVASADPELAELAMSDHIKNSFGRFSVAFDVGAGPTALAHTKRLPLRLQR</sequence>
<dbReference type="InterPro" id="IPR036388">
    <property type="entry name" value="WH-like_DNA-bd_sf"/>
</dbReference>
<dbReference type="PROSITE" id="PS50949">
    <property type="entry name" value="HTH_GNTR"/>
    <property type="match status" value="1"/>
</dbReference>
<dbReference type="Pfam" id="PF00392">
    <property type="entry name" value="GntR"/>
    <property type="match status" value="1"/>
</dbReference>
<keyword evidence="1" id="KW-0805">Transcription regulation</keyword>
<dbReference type="InterPro" id="IPR000524">
    <property type="entry name" value="Tscrpt_reg_HTH_GntR"/>
</dbReference>
<keyword evidence="2" id="KW-0238">DNA-binding</keyword>
<proteinExistence type="predicted"/>
<accession>A0A328HJE5</accession>
<evidence type="ECO:0000313" key="6">
    <source>
        <dbReference type="Proteomes" id="UP000249166"/>
    </source>
</evidence>
<dbReference type="SMART" id="SM00345">
    <property type="entry name" value="HTH_GNTR"/>
    <property type="match status" value="1"/>
</dbReference>
<dbReference type="AlphaFoldDB" id="A0A328HJE5"/>
<dbReference type="Gene3D" id="1.20.120.530">
    <property type="entry name" value="GntR ligand-binding domain-like"/>
    <property type="match status" value="1"/>
</dbReference>
<dbReference type="InterPro" id="IPR011711">
    <property type="entry name" value="GntR_C"/>
</dbReference>
<dbReference type="PANTHER" id="PTHR43537:SF5">
    <property type="entry name" value="UXU OPERON TRANSCRIPTIONAL REGULATOR"/>
    <property type="match status" value="1"/>
</dbReference>
<protein>
    <submittedName>
        <fullName evidence="5">GntR family transcriptional regulator</fullName>
    </submittedName>
</protein>
<dbReference type="Pfam" id="PF07729">
    <property type="entry name" value="FCD"/>
    <property type="match status" value="1"/>
</dbReference>
<dbReference type="OrthoDB" id="3289286at2"/>
<organism evidence="5 6">
    <name type="scientific">Arthrobacter globiformis</name>
    <dbReference type="NCBI Taxonomy" id="1665"/>
    <lineage>
        <taxon>Bacteria</taxon>
        <taxon>Bacillati</taxon>
        <taxon>Actinomycetota</taxon>
        <taxon>Actinomycetes</taxon>
        <taxon>Micrococcales</taxon>
        <taxon>Micrococcaceae</taxon>
        <taxon>Arthrobacter</taxon>
    </lineage>
</organism>
<dbReference type="PANTHER" id="PTHR43537">
    <property type="entry name" value="TRANSCRIPTIONAL REGULATOR, GNTR FAMILY"/>
    <property type="match status" value="1"/>
</dbReference>
<keyword evidence="3" id="KW-0804">Transcription</keyword>
<reference evidence="5 6" key="1">
    <citation type="submission" date="2018-04" db="EMBL/GenBank/DDBJ databases">
        <title>Bacteria isolated from cave deposits of Manipur.</title>
        <authorList>
            <person name="Sahoo D."/>
            <person name="Sarangthem I."/>
            <person name="Nandeibam J."/>
        </authorList>
    </citation>
    <scope>NUCLEOTIDE SEQUENCE [LARGE SCALE GENOMIC DNA]</scope>
    <source>
        <strain evidence="6">mrc11</strain>
    </source>
</reference>
<evidence type="ECO:0000256" key="2">
    <source>
        <dbReference type="ARBA" id="ARBA00023125"/>
    </source>
</evidence>
<gene>
    <name evidence="5" type="ORF">DBZ45_04430</name>
</gene>
<evidence type="ECO:0000313" key="5">
    <source>
        <dbReference type="EMBL" id="RAM38271.1"/>
    </source>
</evidence>
<dbReference type="SUPFAM" id="SSF46785">
    <property type="entry name" value="Winged helix' DNA-binding domain"/>
    <property type="match status" value="1"/>
</dbReference>
<dbReference type="Gene3D" id="1.10.10.10">
    <property type="entry name" value="Winged helix-like DNA-binding domain superfamily/Winged helix DNA-binding domain"/>
    <property type="match status" value="1"/>
</dbReference>
<dbReference type="SMART" id="SM00895">
    <property type="entry name" value="FCD"/>
    <property type="match status" value="1"/>
</dbReference>
<dbReference type="CDD" id="cd07377">
    <property type="entry name" value="WHTH_GntR"/>
    <property type="match status" value="1"/>
</dbReference>